<reference evidence="8" key="1">
    <citation type="submission" date="2023-06" db="EMBL/GenBank/DDBJ databases">
        <authorList>
            <consortium name="Lawrence Berkeley National Laboratory"/>
            <person name="Ahrendt S."/>
            <person name="Sahu N."/>
            <person name="Indic B."/>
            <person name="Wong-Bajracharya J."/>
            <person name="Merenyi Z."/>
            <person name="Ke H.-M."/>
            <person name="Monk M."/>
            <person name="Kocsube S."/>
            <person name="Drula E."/>
            <person name="Lipzen A."/>
            <person name="Balint B."/>
            <person name="Henrissat B."/>
            <person name="Andreopoulos B."/>
            <person name="Martin F.M."/>
            <person name="Harder C.B."/>
            <person name="Rigling D."/>
            <person name="Ford K.L."/>
            <person name="Foster G.D."/>
            <person name="Pangilinan J."/>
            <person name="Papanicolaou A."/>
            <person name="Barry K."/>
            <person name="LaButti K."/>
            <person name="Viragh M."/>
            <person name="Koriabine M."/>
            <person name="Yan M."/>
            <person name="Riley R."/>
            <person name="Champramary S."/>
            <person name="Plett K.L."/>
            <person name="Tsai I.J."/>
            <person name="Slot J."/>
            <person name="Sipos G."/>
            <person name="Plett J."/>
            <person name="Nagy L.G."/>
            <person name="Grigoriev I.V."/>
        </authorList>
    </citation>
    <scope>NUCLEOTIDE SEQUENCE</scope>
    <source>
        <strain evidence="8">HWK02</strain>
    </source>
</reference>
<keyword evidence="1 5" id="KW-0479">Metal-binding</keyword>
<evidence type="ECO:0000256" key="6">
    <source>
        <dbReference type="SAM" id="MobiDB-lite"/>
    </source>
</evidence>
<feature type="compositionally biased region" description="Polar residues" evidence="6">
    <location>
        <begin position="101"/>
        <end position="116"/>
    </location>
</feature>
<accession>A0AA39QQM4</accession>
<feature type="compositionally biased region" description="Polar residues" evidence="6">
    <location>
        <begin position="567"/>
        <end position="576"/>
    </location>
</feature>
<evidence type="ECO:0000259" key="7">
    <source>
        <dbReference type="PROSITE" id="PS50023"/>
    </source>
</evidence>
<dbReference type="GO" id="GO:0046872">
    <property type="term" value="F:metal ion binding"/>
    <property type="evidence" value="ECO:0007669"/>
    <property type="project" value="UniProtKB-KW"/>
</dbReference>
<evidence type="ECO:0000256" key="2">
    <source>
        <dbReference type="ARBA" id="ARBA00022737"/>
    </source>
</evidence>
<dbReference type="Gene3D" id="2.10.110.10">
    <property type="entry name" value="Cysteine Rich Protein"/>
    <property type="match status" value="3"/>
</dbReference>
<feature type="compositionally biased region" description="Low complexity" evidence="6">
    <location>
        <begin position="322"/>
        <end position="346"/>
    </location>
</feature>
<evidence type="ECO:0000256" key="5">
    <source>
        <dbReference type="PROSITE-ProRule" id="PRU00125"/>
    </source>
</evidence>
<evidence type="ECO:0000256" key="1">
    <source>
        <dbReference type="ARBA" id="ARBA00022723"/>
    </source>
</evidence>
<evidence type="ECO:0000256" key="3">
    <source>
        <dbReference type="ARBA" id="ARBA00022833"/>
    </source>
</evidence>
<feature type="domain" description="LIM zinc-binding" evidence="7">
    <location>
        <begin position="587"/>
        <end position="662"/>
    </location>
</feature>
<feature type="compositionally biased region" description="Basic and acidic residues" evidence="6">
    <location>
        <begin position="302"/>
        <end position="312"/>
    </location>
</feature>
<feature type="compositionally biased region" description="Polar residues" evidence="6">
    <location>
        <begin position="535"/>
        <end position="559"/>
    </location>
</feature>
<feature type="region of interest" description="Disordered" evidence="6">
    <location>
        <begin position="265"/>
        <end position="504"/>
    </location>
</feature>
<feature type="region of interest" description="Disordered" evidence="6">
    <location>
        <begin position="46"/>
        <end position="90"/>
    </location>
</feature>
<feature type="compositionally biased region" description="Basic and acidic residues" evidence="6">
    <location>
        <begin position="353"/>
        <end position="362"/>
    </location>
</feature>
<proteinExistence type="predicted"/>
<evidence type="ECO:0000313" key="9">
    <source>
        <dbReference type="Proteomes" id="UP001175228"/>
    </source>
</evidence>
<comment type="caution">
    <text evidence="8">The sequence shown here is derived from an EMBL/GenBank/DDBJ whole genome shotgun (WGS) entry which is preliminary data.</text>
</comment>
<keyword evidence="3 5" id="KW-0862">Zinc</keyword>
<gene>
    <name evidence="8" type="ORF">EDD18DRAFT_1455464</name>
</gene>
<dbReference type="CDD" id="cd08368">
    <property type="entry name" value="LIM"/>
    <property type="match status" value="1"/>
</dbReference>
<evidence type="ECO:0000256" key="4">
    <source>
        <dbReference type="ARBA" id="ARBA00023038"/>
    </source>
</evidence>
<dbReference type="InterPro" id="IPR001781">
    <property type="entry name" value="Znf_LIM"/>
</dbReference>
<feature type="compositionally biased region" description="Polar residues" evidence="6">
    <location>
        <begin position="677"/>
        <end position="717"/>
    </location>
</feature>
<sequence length="936" mass="99162">MGFCRRCGDIVAGTRCKCGGTAVAPAVAWNASSMKEGLQDRWSNTYVTKDRPQPGPLSPNVTGISSKQASTSNDGKRFPRPANSASISSTSALSSRVSEHIASTTSQLGRPSSPLKQSVAVPEADILPSPLPFDNSLSKVYGSVLQPKETLNAHSCSICHSIFPPDATIYPDPSVSDEASPGFVCRPCYATNGGSKGICPTCSRPVLALKSEGGFIFADGKYWHKRSCFVCQGCFKNVGHAPMVDLLGRPTCADCFENCLKRDRTPKKSRDSISSSPMSNLGGMNINSKNRSREGSPAIEELEQRLGIRSREASPSMEDSFSRSSLIGSSPSPKPRPSSGVPGSPSFRSLSPLDRRSPDRSLGRHSIGAEGSPSPSPRGKYDRFKHSKLDSRRSIDLSPSFRPLAPEHSPSRLADPDPDAVQEMRNRFLSSNSSTKQSSPSSSLKHARSSGSFSNLPNSSPKTFGSSELPSTPDLLSDVSDAGTFSSSGLDSPPRNDLSDLSIDRSLSSNRRMHKYASRYSRADAMEPDDAIPEETSSQLGSPARTSLSGNPTPASTPSRIPVPHRLSTSHSPKPLTVTTNQISQNAVCAKCSHSLFSVHGGGRFVTVPNADDGTKRTFHADCFTCAICDLPFREASQGQAVFVKTDRGACHVECAPAKIITRTISTPSPSRSTKINLSSSSSPQRQVPTSSSPRHQASTSSSPKPQSGTATYGSSSRYERPPLTAPATSASFPRFGSSTSCPGCRQSVSPMERGVVPGPQGTRWHAPCLVCGGKKEIKGYARFRDEKKKDGPGCGKRLDSAAKTDGEGGVWCRECLLLLSSEPKGSPHGSPTRPLSMSSFGDGPSKLLPQNTGTTTIARQFTGLGAGGPNDGSLRRQLTGGALGPTRSLSPTKQVGMGTGMRPRPKSVIGMRSSKSVDEGRGMFLVRQMTGSGAG</sequence>
<dbReference type="GO" id="GO:0030695">
    <property type="term" value="F:GTPase regulator activity"/>
    <property type="evidence" value="ECO:0007669"/>
    <property type="project" value="UniProtKB-ARBA"/>
</dbReference>
<dbReference type="PROSITE" id="PS50023">
    <property type="entry name" value="LIM_DOMAIN_2"/>
    <property type="match status" value="2"/>
</dbReference>
<organism evidence="8 9">
    <name type="scientific">Armillaria luteobubalina</name>
    <dbReference type="NCBI Taxonomy" id="153913"/>
    <lineage>
        <taxon>Eukaryota</taxon>
        <taxon>Fungi</taxon>
        <taxon>Dikarya</taxon>
        <taxon>Basidiomycota</taxon>
        <taxon>Agaricomycotina</taxon>
        <taxon>Agaricomycetes</taxon>
        <taxon>Agaricomycetidae</taxon>
        <taxon>Agaricales</taxon>
        <taxon>Marasmiineae</taxon>
        <taxon>Physalacriaceae</taxon>
        <taxon>Armillaria</taxon>
    </lineage>
</organism>
<feature type="domain" description="LIM zinc-binding" evidence="7">
    <location>
        <begin position="197"/>
        <end position="262"/>
    </location>
</feature>
<feature type="compositionally biased region" description="Low complexity" evidence="6">
    <location>
        <begin position="495"/>
        <end position="504"/>
    </location>
</feature>
<feature type="compositionally biased region" description="Basic and acidic residues" evidence="6">
    <location>
        <begin position="379"/>
        <end position="395"/>
    </location>
</feature>
<keyword evidence="4 5" id="KW-0440">LIM domain</keyword>
<feature type="region of interest" description="Disordered" evidence="6">
    <location>
        <begin position="823"/>
        <end position="842"/>
    </location>
</feature>
<dbReference type="Proteomes" id="UP001175228">
    <property type="component" value="Unassembled WGS sequence"/>
</dbReference>
<name>A0AA39QQM4_9AGAR</name>
<dbReference type="PANTHER" id="PTHR24205">
    <property type="entry name" value="FOUR AND A HALF LIM DOMAINS PROTEIN"/>
    <property type="match status" value="1"/>
</dbReference>
<feature type="region of interest" description="Disordered" evidence="6">
    <location>
        <begin position="664"/>
        <end position="745"/>
    </location>
</feature>
<feature type="region of interest" description="Disordered" evidence="6">
    <location>
        <begin position="532"/>
        <end position="576"/>
    </location>
</feature>
<dbReference type="PANTHER" id="PTHR24205:SF16">
    <property type="entry name" value="GH01042P-RELATED"/>
    <property type="match status" value="1"/>
</dbReference>
<keyword evidence="9" id="KW-1185">Reference proteome</keyword>
<feature type="compositionally biased region" description="Low complexity" evidence="6">
    <location>
        <begin position="664"/>
        <end position="676"/>
    </location>
</feature>
<feature type="region of interest" description="Disordered" evidence="6">
    <location>
        <begin position="881"/>
        <end position="922"/>
    </location>
</feature>
<protein>
    <recommendedName>
        <fullName evidence="7">LIM zinc-binding domain-containing protein</fullName>
    </recommendedName>
</protein>
<dbReference type="AlphaFoldDB" id="A0AA39QQM4"/>
<feature type="compositionally biased region" description="Polar residues" evidence="6">
    <location>
        <begin position="59"/>
        <end position="73"/>
    </location>
</feature>
<evidence type="ECO:0000313" key="8">
    <source>
        <dbReference type="EMBL" id="KAK0506089.1"/>
    </source>
</evidence>
<keyword evidence="2" id="KW-0677">Repeat</keyword>
<feature type="region of interest" description="Disordered" evidence="6">
    <location>
        <begin position="98"/>
        <end position="117"/>
    </location>
</feature>
<dbReference type="SMART" id="SM00132">
    <property type="entry name" value="LIM"/>
    <property type="match status" value="2"/>
</dbReference>
<feature type="compositionally biased region" description="Polar residues" evidence="6">
    <location>
        <begin position="727"/>
        <end position="745"/>
    </location>
</feature>
<feature type="compositionally biased region" description="Low complexity" evidence="6">
    <location>
        <begin position="430"/>
        <end position="461"/>
    </location>
</feature>
<dbReference type="EMBL" id="JAUEPU010000001">
    <property type="protein sequence ID" value="KAK0506089.1"/>
    <property type="molecule type" value="Genomic_DNA"/>
</dbReference>